<dbReference type="RefSeq" id="WP_238751319.1">
    <property type="nucleotide sequence ID" value="NZ_CAKLPZ010000003.1"/>
</dbReference>
<keyword evidence="3" id="KW-1185">Reference proteome</keyword>
<keyword evidence="1" id="KW-0472">Membrane</keyword>
<protein>
    <recommendedName>
        <fullName evidence="4">NfeD-like C-terminal domain-containing protein</fullName>
    </recommendedName>
</protein>
<evidence type="ECO:0008006" key="4">
    <source>
        <dbReference type="Google" id="ProtNLM"/>
    </source>
</evidence>
<reference evidence="2" key="1">
    <citation type="submission" date="2021-12" db="EMBL/GenBank/DDBJ databases">
        <authorList>
            <person name="Rodrigo-Torres L."/>
            <person name="Arahal R. D."/>
            <person name="Lucena T."/>
        </authorList>
    </citation>
    <scope>NUCLEOTIDE SEQUENCE</scope>
    <source>
        <strain evidence="2">CECT 8419</strain>
    </source>
</reference>
<gene>
    <name evidence="2" type="ORF">LEM8419_02370</name>
</gene>
<feature type="transmembrane region" description="Helical" evidence="1">
    <location>
        <begin position="12"/>
        <end position="30"/>
    </location>
</feature>
<sequence>MASTCFREEQRFRNPGLLALLGLFSVLAVYRLTVLLVVGATVAQLAVLALIGAVIGVAWYFVLRSRLRIKVSARHLKVKTKGILLHKLKLPTKDMVDCTYVDVAPGARWSGTLTHPASDFTSIDFGGRRGICVRMRNGKSYFIGSDELYARRDELPLPTPDPAS</sequence>
<name>A0ABM9B2B8_9BACT</name>
<comment type="caution">
    <text evidence="2">The sequence shown here is derived from an EMBL/GenBank/DDBJ whole genome shotgun (WGS) entry which is preliminary data.</text>
</comment>
<feature type="transmembrane region" description="Helical" evidence="1">
    <location>
        <begin position="36"/>
        <end position="62"/>
    </location>
</feature>
<dbReference type="EMBL" id="CAKLPZ010000003">
    <property type="protein sequence ID" value="CAH1001467.1"/>
    <property type="molecule type" value="Genomic_DNA"/>
</dbReference>
<evidence type="ECO:0000256" key="1">
    <source>
        <dbReference type="SAM" id="Phobius"/>
    </source>
</evidence>
<evidence type="ECO:0000313" key="3">
    <source>
        <dbReference type="Proteomes" id="UP000837803"/>
    </source>
</evidence>
<evidence type="ECO:0000313" key="2">
    <source>
        <dbReference type="EMBL" id="CAH1001467.1"/>
    </source>
</evidence>
<keyword evidence="1" id="KW-1133">Transmembrane helix</keyword>
<organism evidence="2 3">
    <name type="scientific">Neolewinella maritima</name>
    <dbReference type="NCBI Taxonomy" id="1383882"/>
    <lineage>
        <taxon>Bacteria</taxon>
        <taxon>Pseudomonadati</taxon>
        <taxon>Bacteroidota</taxon>
        <taxon>Saprospiria</taxon>
        <taxon>Saprospirales</taxon>
        <taxon>Lewinellaceae</taxon>
        <taxon>Neolewinella</taxon>
    </lineage>
</organism>
<accession>A0ABM9B2B8</accession>
<proteinExistence type="predicted"/>
<keyword evidence="1" id="KW-0812">Transmembrane</keyword>
<dbReference type="Proteomes" id="UP000837803">
    <property type="component" value="Unassembled WGS sequence"/>
</dbReference>